<feature type="transmembrane region" description="Helical" evidence="1">
    <location>
        <begin position="153"/>
        <end position="170"/>
    </location>
</feature>
<dbReference type="EMBL" id="JAVIIP010000008">
    <property type="protein sequence ID" value="MDX8539238.1"/>
    <property type="molecule type" value="Genomic_DNA"/>
</dbReference>
<evidence type="ECO:0000313" key="2">
    <source>
        <dbReference type="EMBL" id="MDX8539238.1"/>
    </source>
</evidence>
<feature type="transmembrane region" description="Helical" evidence="1">
    <location>
        <begin position="127"/>
        <end position="147"/>
    </location>
</feature>
<proteinExistence type="predicted"/>
<organism evidence="2 3">
    <name type="scientific">Mesorhizobium abyssinicae</name>
    <dbReference type="NCBI Taxonomy" id="1209958"/>
    <lineage>
        <taxon>Bacteria</taxon>
        <taxon>Pseudomonadati</taxon>
        <taxon>Pseudomonadota</taxon>
        <taxon>Alphaproteobacteria</taxon>
        <taxon>Hyphomicrobiales</taxon>
        <taxon>Phyllobacteriaceae</taxon>
        <taxon>Mesorhizobium</taxon>
    </lineage>
</organism>
<evidence type="ECO:0000313" key="3">
    <source>
        <dbReference type="Proteomes" id="UP001276564"/>
    </source>
</evidence>
<keyword evidence="3" id="KW-1185">Reference proteome</keyword>
<dbReference type="RefSeq" id="WP_245499952.1">
    <property type="nucleotide sequence ID" value="NZ_JAVIIP010000008.1"/>
</dbReference>
<keyword evidence="1" id="KW-0812">Transmembrane</keyword>
<feature type="transmembrane region" description="Helical" evidence="1">
    <location>
        <begin position="59"/>
        <end position="79"/>
    </location>
</feature>
<gene>
    <name evidence="2" type="ORF">RFM23_16590</name>
</gene>
<accession>A0ABU5APM3</accession>
<feature type="transmembrane region" description="Helical" evidence="1">
    <location>
        <begin position="27"/>
        <end position="47"/>
    </location>
</feature>
<keyword evidence="1" id="KW-1133">Transmembrane helix</keyword>
<keyword evidence="1" id="KW-0472">Membrane</keyword>
<feature type="transmembrane region" description="Helical" evidence="1">
    <location>
        <begin position="91"/>
        <end position="115"/>
    </location>
</feature>
<name>A0ABU5APM3_9HYPH</name>
<evidence type="ECO:0000256" key="1">
    <source>
        <dbReference type="SAM" id="Phobius"/>
    </source>
</evidence>
<protein>
    <submittedName>
        <fullName evidence="2">Uncharacterized protein</fullName>
    </submittedName>
</protein>
<dbReference type="Proteomes" id="UP001276564">
    <property type="component" value="Unassembled WGS sequence"/>
</dbReference>
<comment type="caution">
    <text evidence="2">The sequence shown here is derived from an EMBL/GenBank/DDBJ whole genome shotgun (WGS) entry which is preliminary data.</text>
</comment>
<reference evidence="2 3" key="1">
    <citation type="submission" date="2023-08" db="EMBL/GenBank/DDBJ databases">
        <title>Implementing the SeqCode for naming new Mesorhizobium species isolated from Vachellia karroo root nodules.</title>
        <authorList>
            <person name="Van Lill M."/>
        </authorList>
    </citation>
    <scope>NUCLEOTIDE SEQUENCE [LARGE SCALE GENOMIC DNA]</scope>
    <source>
        <strain evidence="2 3">VK4B</strain>
    </source>
</reference>
<sequence length="174" mass="19267">MTPLSQPTARSRIGDHFRAALPSARTAFAGALVWGLTMGASALVNLLLYDWETPAKIRFVTLIYAAGGALAFPVGLFLARLVSRGRHWEVAFAAAFVALLVATLAFTGGLFALQYRSYYAEWHAPAFTIRWAFELVFTMLTALYQFVVLGIRLYFPLGFIALVAAGIWFARQRR</sequence>